<dbReference type="InterPro" id="IPR041578">
    <property type="entry name" value="PIN_8"/>
</dbReference>
<organism evidence="2 3">
    <name type="scientific">Hominiventricola filiformis</name>
    <dbReference type="NCBI Taxonomy" id="2885352"/>
    <lineage>
        <taxon>Bacteria</taxon>
        <taxon>Bacillati</taxon>
        <taxon>Bacillota</taxon>
        <taxon>Clostridia</taxon>
        <taxon>Lachnospirales</taxon>
        <taxon>Lachnospiraceae</taxon>
        <taxon>Hominiventricola</taxon>
    </lineage>
</organism>
<evidence type="ECO:0000259" key="1">
    <source>
        <dbReference type="Pfam" id="PF18476"/>
    </source>
</evidence>
<gene>
    <name evidence="2" type="ORF">LKD36_10685</name>
</gene>
<proteinExistence type="predicted"/>
<dbReference type="Pfam" id="PF18476">
    <property type="entry name" value="PIN_8"/>
    <property type="match status" value="1"/>
</dbReference>
<dbReference type="Proteomes" id="UP001198220">
    <property type="component" value="Unassembled WGS sequence"/>
</dbReference>
<sequence length="455" mass="54284">MQPANVSRDIIAGFQKIADKVYIPHRVYEEYLENRQKICGDEQKKYKIMKHELDDSTSRFKESIRKKTNEYRKHNYSGITKLQRDIERKLDEIKETIVAYEDAHEEQFQSDLDFLKNDEVYQFVQSLKEQSRVGSEIPFSEKLKIIQEGELRYRNEIPPGYKDIEKAGTEKYGDLIIWKDIIKTAYKERAHILFISNDTKEDWWKSEKNEPDDLREELQEEFLETNPFWQIHFLTLSKFFGYLSDELEIGESLSALQLTAQGDAADLLKKLDEKIRKQICEQLATKVDQTVSTPENIYLQTISAFVEKEEKMNVYHVQMVCVFMKEKRGIHFLLEAEIEKEEYDTECELRKIEIHNVTTTAFSDEAWEGMIKAKNKHLAWRKYAQSIRHEIDCPIEYSKDDKNVYEILIEALRNDFKIERFNANHRAEQCRWLYDYLMHFYDEDNNESSSENEKE</sequence>
<keyword evidence="3" id="KW-1185">Reference proteome</keyword>
<evidence type="ECO:0000313" key="3">
    <source>
        <dbReference type="Proteomes" id="UP001198220"/>
    </source>
</evidence>
<feature type="domain" description="PIN like" evidence="1">
    <location>
        <begin position="8"/>
        <end position="218"/>
    </location>
</feature>
<protein>
    <recommendedName>
        <fullName evidence="1">PIN like domain-containing protein</fullName>
    </recommendedName>
</protein>
<dbReference type="EMBL" id="JAJEPS010000010">
    <property type="protein sequence ID" value="MCC2126644.1"/>
    <property type="molecule type" value="Genomic_DNA"/>
</dbReference>
<name>A0AAE3A8N4_9FIRM</name>
<dbReference type="AlphaFoldDB" id="A0AAE3A8N4"/>
<comment type="caution">
    <text evidence="2">The sequence shown here is derived from an EMBL/GenBank/DDBJ whole genome shotgun (WGS) entry which is preliminary data.</text>
</comment>
<evidence type="ECO:0000313" key="2">
    <source>
        <dbReference type="EMBL" id="MCC2126644.1"/>
    </source>
</evidence>
<accession>A0AAE3A8N4</accession>
<reference evidence="2 3" key="1">
    <citation type="submission" date="2021-10" db="EMBL/GenBank/DDBJ databases">
        <title>Anaerobic single-cell dispensing facilitates the cultivation of human gut bacteria.</title>
        <authorList>
            <person name="Afrizal A."/>
        </authorList>
    </citation>
    <scope>NUCLEOTIDE SEQUENCE [LARGE SCALE GENOMIC DNA]</scope>
    <source>
        <strain evidence="2 3">CLA-AA-H276</strain>
    </source>
</reference>